<sequence>MKYQLTLFVAGTSGTSQRARRNLEEMFRQELADQYTLEVVDVLEQPERADKFDILVTPTLIKHMPLPLRKIVGDFGNKAEVLLGLDIFNKTVEASALYTQANER</sequence>
<reference evidence="3" key="1">
    <citation type="journal article" date="2019" name="Int. J. Syst. Evol. Microbiol.">
        <title>The Global Catalogue of Microorganisms (GCM) 10K type strain sequencing project: providing services to taxonomists for standard genome sequencing and annotation.</title>
        <authorList>
            <consortium name="The Broad Institute Genomics Platform"/>
            <consortium name="The Broad Institute Genome Sequencing Center for Infectious Disease"/>
            <person name="Wu L."/>
            <person name="Ma J."/>
        </authorList>
    </citation>
    <scope>NUCLEOTIDE SEQUENCE [LARGE SCALE GENOMIC DNA]</scope>
    <source>
        <strain evidence="3">JCM 17551</strain>
    </source>
</reference>
<dbReference type="InterPro" id="IPR036249">
    <property type="entry name" value="Thioredoxin-like_sf"/>
</dbReference>
<organism evidence="2 3">
    <name type="scientific">Litoribacillus peritrichatus</name>
    <dbReference type="NCBI Taxonomy" id="718191"/>
    <lineage>
        <taxon>Bacteria</taxon>
        <taxon>Pseudomonadati</taxon>
        <taxon>Pseudomonadota</taxon>
        <taxon>Gammaproteobacteria</taxon>
        <taxon>Oceanospirillales</taxon>
        <taxon>Oceanospirillaceae</taxon>
        <taxon>Litoribacillus</taxon>
    </lineage>
</organism>
<dbReference type="RefSeq" id="WP_344800598.1">
    <property type="nucleotide sequence ID" value="NZ_BAABBN010000015.1"/>
</dbReference>
<dbReference type="SMART" id="SM01248">
    <property type="entry name" value="KaiB"/>
    <property type="match status" value="1"/>
</dbReference>
<name>A0ABP7NCA9_9GAMM</name>
<evidence type="ECO:0000313" key="3">
    <source>
        <dbReference type="Proteomes" id="UP001501565"/>
    </source>
</evidence>
<evidence type="ECO:0000259" key="1">
    <source>
        <dbReference type="SMART" id="SM01248"/>
    </source>
</evidence>
<dbReference type="PANTHER" id="PTHR41709">
    <property type="entry name" value="KAIB-LIKE PROTEIN 1"/>
    <property type="match status" value="1"/>
</dbReference>
<dbReference type="PANTHER" id="PTHR41709:SF2">
    <property type="entry name" value="CIRCADIAN CLOCK PROTEIN KAIB2"/>
    <property type="match status" value="1"/>
</dbReference>
<accession>A0ABP7NCA9</accession>
<protein>
    <submittedName>
        <fullName evidence="2">Circadian clock KaiB family protein</fullName>
    </submittedName>
</protein>
<evidence type="ECO:0000313" key="2">
    <source>
        <dbReference type="EMBL" id="GAA3941472.1"/>
    </source>
</evidence>
<dbReference type="Proteomes" id="UP001501565">
    <property type="component" value="Unassembled WGS sequence"/>
</dbReference>
<dbReference type="InterPro" id="IPR039022">
    <property type="entry name" value="KaiB-like"/>
</dbReference>
<dbReference type="Gene3D" id="3.40.30.10">
    <property type="entry name" value="Glutaredoxin"/>
    <property type="match status" value="1"/>
</dbReference>
<comment type="caution">
    <text evidence="2">The sequence shown here is derived from an EMBL/GenBank/DDBJ whole genome shotgun (WGS) entry which is preliminary data.</text>
</comment>
<dbReference type="Pfam" id="PF07689">
    <property type="entry name" value="KaiB"/>
    <property type="match status" value="1"/>
</dbReference>
<keyword evidence="3" id="KW-1185">Reference proteome</keyword>
<proteinExistence type="predicted"/>
<dbReference type="SUPFAM" id="SSF52833">
    <property type="entry name" value="Thioredoxin-like"/>
    <property type="match status" value="1"/>
</dbReference>
<dbReference type="EMBL" id="BAABBN010000015">
    <property type="protein sequence ID" value="GAA3941472.1"/>
    <property type="molecule type" value="Genomic_DNA"/>
</dbReference>
<feature type="domain" description="KaiB" evidence="1">
    <location>
        <begin position="6"/>
        <end position="87"/>
    </location>
</feature>
<dbReference type="InterPro" id="IPR011649">
    <property type="entry name" value="KaiB_domain"/>
</dbReference>
<dbReference type="CDD" id="cd02978">
    <property type="entry name" value="KaiB_like"/>
    <property type="match status" value="1"/>
</dbReference>
<gene>
    <name evidence="2" type="ORF">GCM10022277_41770</name>
</gene>